<dbReference type="PANTHER" id="PTHR23135">
    <property type="entry name" value="MUR LIGASE FAMILY MEMBER"/>
    <property type="match status" value="1"/>
</dbReference>
<organism evidence="4 5">
    <name type="scientific">Nesterenkonia flava</name>
    <dbReference type="NCBI Taxonomy" id="469799"/>
    <lineage>
        <taxon>Bacteria</taxon>
        <taxon>Bacillati</taxon>
        <taxon>Actinomycetota</taxon>
        <taxon>Actinomycetes</taxon>
        <taxon>Micrococcales</taxon>
        <taxon>Micrococcaceae</taxon>
        <taxon>Nesterenkonia</taxon>
    </lineage>
</organism>
<keyword evidence="1" id="KW-0961">Cell wall biogenesis/degradation</keyword>
<gene>
    <name evidence="1" type="primary">murT</name>
    <name evidence="4" type="ORF">RH857_12240</name>
</gene>
<evidence type="ECO:0000313" key="4">
    <source>
        <dbReference type="EMBL" id="MDR5712889.1"/>
    </source>
</evidence>
<dbReference type="InterPro" id="IPR013221">
    <property type="entry name" value="Mur_ligase_cen"/>
</dbReference>
<evidence type="ECO:0000313" key="5">
    <source>
        <dbReference type="Proteomes" id="UP001260872"/>
    </source>
</evidence>
<comment type="catalytic activity">
    <reaction evidence="1">
        <text>beta-D-GlcNAc-(1-&gt;4)-Mur2Ac(oyl-L-Ala-gamma-D-Glu-L-Lys-D-Ala-D-Ala)-di-trans,octa-cis-undecaprenyl diphosphate + L-glutamine + ATP + H2O = beta-D-GlcNAc-(1-&gt;4)-Mur2Ac(oyl-L-Ala-D-isoglutaminyl-L-Lys-D-Ala-D-Ala)-di-trans,octa-cis-undecaprenyl diphosphate + L-glutamate + ADP + phosphate + H(+)</text>
        <dbReference type="Rhea" id="RHEA:57928"/>
        <dbReference type="ChEBI" id="CHEBI:15377"/>
        <dbReference type="ChEBI" id="CHEBI:15378"/>
        <dbReference type="ChEBI" id="CHEBI:29985"/>
        <dbReference type="ChEBI" id="CHEBI:30616"/>
        <dbReference type="ChEBI" id="CHEBI:43474"/>
        <dbReference type="ChEBI" id="CHEBI:58359"/>
        <dbReference type="ChEBI" id="CHEBI:60033"/>
        <dbReference type="ChEBI" id="CHEBI:62233"/>
        <dbReference type="ChEBI" id="CHEBI:456216"/>
        <dbReference type="EC" id="6.3.5.13"/>
    </reaction>
</comment>
<comment type="similarity">
    <text evidence="1">Belongs to the MurCDEF family. MurT subfamily.</text>
</comment>
<keyword evidence="1" id="KW-0067">ATP-binding</keyword>
<dbReference type="Pfam" id="PF08353">
    <property type="entry name" value="MurT_C"/>
    <property type="match status" value="1"/>
</dbReference>
<comment type="pathway">
    <text evidence="1">Cell wall biogenesis; peptidoglycan biosynthesis.</text>
</comment>
<evidence type="ECO:0000256" key="1">
    <source>
        <dbReference type="HAMAP-Rule" id="MF_02214"/>
    </source>
</evidence>
<sequence>MRTPVSVALGRAARGITRLRGGSGSAFPGLVVEKFDPKFLARTLAKLPRGVVVVSGTNGKTTTTKMVVELLRGQGLKVFTNSSGSNFTRGVVASLLGEMSLTGRLDADIAVLELDEAHAVHFVRAVRPNYSLLLNVMRDQLDRFGEIDTTAGLLRTIAEHTTEGVVLNREDARVAAIADSLSGQEVRYFGLDASLRHHFPSDDELHATTAAVEAVEGNDDDTSSEAHTSTATGRPADVLLTGLENHGGTFRIGEKTVSTDLKVNGAYNTYNAAAALALVRMALGAAVDEAALIASLAEVSPAFGRGESLVVNGQPLDLVLVKNPSGFRLGLSSFSAAGVATMIAINDNYADGRDMSWLWDVSFGSLADEGVRMVSGVRAHDMGLRLAYDEVRFDALEPDLKTGLEEFLRAAPDAPKRIFCTYTAMLALRKHLSSYTEVEAF</sequence>
<comment type="subunit">
    <text evidence="1">Forms a heterodimer with GatD.</text>
</comment>
<dbReference type="GO" id="GO:0016874">
    <property type="term" value="F:ligase activity"/>
    <property type="evidence" value="ECO:0007669"/>
    <property type="project" value="UniProtKB-KW"/>
</dbReference>
<dbReference type="InterPro" id="IPR013564">
    <property type="entry name" value="MurT_C"/>
</dbReference>
<keyword evidence="5" id="KW-1185">Reference proteome</keyword>
<comment type="catalytic activity">
    <reaction evidence="1">
        <text>beta-D-GlcNAc-(1-&gt;4)-Mur2Ac(oyl-L-Ala-gamma-D-O-P-Glu-L-Lys-D-Ala-D-Ala)-di-trans,octa-cis-undecaprenyl diphosphate + NH4(+) = beta-D-GlcNAc-(1-&gt;4)-Mur2Ac(oyl-L-Ala-D-isoglutaminyl-L-Lys-D-Ala-D-Ala)-di-trans,octa-cis-undecaprenyl diphosphate + phosphate + H(+)</text>
        <dbReference type="Rhea" id="RHEA:57932"/>
        <dbReference type="ChEBI" id="CHEBI:15378"/>
        <dbReference type="ChEBI" id="CHEBI:28938"/>
        <dbReference type="ChEBI" id="CHEBI:43474"/>
        <dbReference type="ChEBI" id="CHEBI:62233"/>
        <dbReference type="ChEBI" id="CHEBI:143132"/>
    </reaction>
</comment>
<dbReference type="SUPFAM" id="SSF53623">
    <property type="entry name" value="MurD-like peptide ligases, catalytic domain"/>
    <property type="match status" value="1"/>
</dbReference>
<dbReference type="Proteomes" id="UP001260872">
    <property type="component" value="Unassembled WGS sequence"/>
</dbReference>
<accession>A0ABU1FW32</accession>
<keyword evidence="1" id="KW-0547">Nucleotide-binding</keyword>
<evidence type="ECO:0000259" key="2">
    <source>
        <dbReference type="Pfam" id="PF08245"/>
    </source>
</evidence>
<comment type="caution">
    <text evidence="4">The sequence shown here is derived from an EMBL/GenBank/DDBJ whole genome shotgun (WGS) entry which is preliminary data.</text>
</comment>
<dbReference type="RefSeq" id="WP_310538259.1">
    <property type="nucleotide sequence ID" value="NZ_BAAAOC010000072.1"/>
</dbReference>
<dbReference type="HAMAP" id="MF_02214">
    <property type="entry name" value="Lipid_II_synth_MurT"/>
    <property type="match status" value="1"/>
</dbReference>
<feature type="active site" evidence="1">
    <location>
        <position position="354"/>
    </location>
</feature>
<name>A0ABU1FW32_9MICC</name>
<feature type="domain" description="Lipid II isoglutaminyl synthase (glutamine-hydrolyzing) subunit MurT C-terminal" evidence="3">
    <location>
        <begin position="320"/>
        <end position="425"/>
    </location>
</feature>
<dbReference type="InterPro" id="IPR036565">
    <property type="entry name" value="Mur-like_cat_sf"/>
</dbReference>
<protein>
    <recommendedName>
        <fullName evidence="1">Lipid II isoglutaminyl synthase (glutamine-hydrolyzing) subunit MurT</fullName>
        <ecNumber evidence="1">6.3.5.13</ecNumber>
    </recommendedName>
</protein>
<comment type="caution">
    <text evidence="1">Lacks conserved residue(s) required for the propagation of feature annotation.</text>
</comment>
<comment type="catalytic activity">
    <reaction evidence="1">
        <text>beta-D-GlcNAc-(1-&gt;4)-Mur2Ac(oyl-L-Ala-gamma-D-Glu-L-Lys-D-Ala-D-Ala)-di-trans,octa-cis-undecaprenyl diphosphate + ATP = beta-D-GlcNAc-(1-&gt;4)-Mur2Ac(oyl-L-Ala-gamma-D-O-P-Glu-L-Lys-D-Ala-D-Ala)-di-trans,octa-cis-undecaprenyl diphosphate + ADP</text>
        <dbReference type="Rhea" id="RHEA:59488"/>
        <dbReference type="ChEBI" id="CHEBI:30616"/>
        <dbReference type="ChEBI" id="CHEBI:60033"/>
        <dbReference type="ChEBI" id="CHEBI:143132"/>
        <dbReference type="ChEBI" id="CHEBI:456216"/>
    </reaction>
</comment>
<feature type="domain" description="Mur ligase central" evidence="2">
    <location>
        <begin position="54"/>
        <end position="278"/>
    </location>
</feature>
<dbReference type="PANTHER" id="PTHR23135:SF7">
    <property type="entry name" value="LIPID II ISOGLUTAMINYL SYNTHASE (GLUTAMINE-HYDROLYZING) SUBUNIT MURT"/>
    <property type="match status" value="1"/>
</dbReference>
<keyword evidence="1" id="KW-0133">Cell shape</keyword>
<dbReference type="Pfam" id="PF08245">
    <property type="entry name" value="Mur_ligase_M"/>
    <property type="match status" value="1"/>
</dbReference>
<evidence type="ECO:0000259" key="3">
    <source>
        <dbReference type="Pfam" id="PF08353"/>
    </source>
</evidence>
<dbReference type="InterPro" id="IPR043703">
    <property type="entry name" value="Lipid_II_synth_MurT"/>
</dbReference>
<dbReference type="EMBL" id="JAVKGT010000041">
    <property type="protein sequence ID" value="MDR5712889.1"/>
    <property type="molecule type" value="Genomic_DNA"/>
</dbReference>
<keyword evidence="1 4" id="KW-0436">Ligase</keyword>
<keyword evidence="1" id="KW-0573">Peptidoglycan synthesis</keyword>
<reference evidence="5" key="1">
    <citation type="submission" date="2023-07" db="EMBL/GenBank/DDBJ databases">
        <title>Description of three actinobacteria isolated from air of manufacturing shop in a pharmaceutical factory.</title>
        <authorList>
            <person name="Zhang D.-F."/>
        </authorList>
    </citation>
    <scope>NUCLEOTIDE SEQUENCE [LARGE SCALE GENOMIC DNA]</scope>
    <source>
        <strain evidence="5">CCTCC AB 207010</strain>
    </source>
</reference>
<keyword evidence="1" id="KW-0479">Metal-binding</keyword>
<dbReference type="Gene3D" id="3.40.1190.10">
    <property type="entry name" value="Mur-like, catalytic domain"/>
    <property type="match status" value="1"/>
</dbReference>
<dbReference type="EC" id="6.3.5.13" evidence="1"/>
<comment type="function">
    <text evidence="1">The lipid II isoglutaminyl synthase complex catalyzes the formation of alpha-D-isoglutamine in the cell wall lipid II stem peptide. The MurT subunit catalyzes the ATP-dependent amidation of D-glutamate residue of lipid II, converting it to an isoglutamine residue.</text>
</comment>
<proteinExistence type="inferred from homology"/>